<evidence type="ECO:0000313" key="7">
    <source>
        <dbReference type="EMBL" id="OBK21630.1"/>
    </source>
</evidence>
<dbReference type="GO" id="GO:0030170">
    <property type="term" value="F:pyridoxal phosphate binding"/>
    <property type="evidence" value="ECO:0007669"/>
    <property type="project" value="InterPro"/>
</dbReference>
<dbReference type="InterPro" id="IPR036390">
    <property type="entry name" value="WH_DNA-bd_sf"/>
</dbReference>
<dbReference type="Proteomes" id="UP000093928">
    <property type="component" value="Unassembled WGS sequence"/>
</dbReference>
<evidence type="ECO:0000256" key="4">
    <source>
        <dbReference type="ARBA" id="ARBA00023125"/>
    </source>
</evidence>
<reference evidence="7 8" key="1">
    <citation type="submission" date="2016-06" db="EMBL/GenBank/DDBJ databases">
        <authorList>
            <person name="Kjaerup R.B."/>
            <person name="Dalgaard T.S."/>
            <person name="Juul-Madsen H.R."/>
        </authorList>
    </citation>
    <scope>NUCLEOTIDE SEQUENCE [LARGE SCALE GENOMIC DNA]</scope>
    <source>
        <strain evidence="7 8">1165133.8</strain>
    </source>
</reference>
<dbReference type="AlphaFoldDB" id="A0A1A3NJW9"/>
<dbReference type="PANTHER" id="PTHR46577:SF1">
    <property type="entry name" value="HTH-TYPE TRANSCRIPTIONAL REGULATORY PROTEIN GABR"/>
    <property type="match status" value="1"/>
</dbReference>
<comment type="caution">
    <text evidence="7">The sequence shown here is derived from an EMBL/GenBank/DDBJ whole genome shotgun (WGS) entry which is preliminary data.</text>
</comment>
<keyword evidence="2" id="KW-0663">Pyridoxal phosphate</keyword>
<dbReference type="InterPro" id="IPR015421">
    <property type="entry name" value="PyrdxlP-dep_Trfase_major"/>
</dbReference>
<dbReference type="SUPFAM" id="SSF46785">
    <property type="entry name" value="Winged helix' DNA-binding domain"/>
    <property type="match status" value="1"/>
</dbReference>
<dbReference type="GO" id="GO:0003677">
    <property type="term" value="F:DNA binding"/>
    <property type="evidence" value="ECO:0007669"/>
    <property type="project" value="UniProtKB-KW"/>
</dbReference>
<dbReference type="EMBL" id="LZLS01000199">
    <property type="protein sequence ID" value="OBK21630.1"/>
    <property type="molecule type" value="Genomic_DNA"/>
</dbReference>
<evidence type="ECO:0000256" key="1">
    <source>
        <dbReference type="ARBA" id="ARBA00005384"/>
    </source>
</evidence>
<organism evidence="7 8">
    <name type="scientific">Mycobacterium asiaticum</name>
    <dbReference type="NCBI Taxonomy" id="1790"/>
    <lineage>
        <taxon>Bacteria</taxon>
        <taxon>Bacillati</taxon>
        <taxon>Actinomycetota</taxon>
        <taxon>Actinomycetes</taxon>
        <taxon>Mycobacteriales</taxon>
        <taxon>Mycobacteriaceae</taxon>
        <taxon>Mycobacterium</taxon>
    </lineage>
</organism>
<dbReference type="InterPro" id="IPR015424">
    <property type="entry name" value="PyrdxlP-dep_Trfase"/>
</dbReference>
<protein>
    <submittedName>
        <fullName evidence="7">Transcriptional regulator PtsJ</fullName>
    </submittedName>
</protein>
<dbReference type="Pfam" id="PF00392">
    <property type="entry name" value="GntR"/>
    <property type="match status" value="1"/>
</dbReference>
<proteinExistence type="inferred from homology"/>
<dbReference type="CDD" id="cd00609">
    <property type="entry name" value="AAT_like"/>
    <property type="match status" value="1"/>
</dbReference>
<keyword evidence="5" id="KW-0804">Transcription</keyword>
<evidence type="ECO:0000259" key="6">
    <source>
        <dbReference type="PROSITE" id="PS50949"/>
    </source>
</evidence>
<accession>A0A1A3NJW9</accession>
<dbReference type="Gene3D" id="1.10.10.10">
    <property type="entry name" value="Winged helix-like DNA-binding domain superfamily/Winged helix DNA-binding domain"/>
    <property type="match status" value="1"/>
</dbReference>
<dbReference type="InterPro" id="IPR000524">
    <property type="entry name" value="Tscrpt_reg_HTH_GntR"/>
</dbReference>
<dbReference type="SMART" id="SM00345">
    <property type="entry name" value="HTH_GNTR"/>
    <property type="match status" value="1"/>
</dbReference>
<dbReference type="CDD" id="cd07377">
    <property type="entry name" value="WHTH_GntR"/>
    <property type="match status" value="1"/>
</dbReference>
<name>A0A1A3NJW9_MYCAS</name>
<evidence type="ECO:0000256" key="5">
    <source>
        <dbReference type="ARBA" id="ARBA00023163"/>
    </source>
</evidence>
<evidence type="ECO:0000256" key="2">
    <source>
        <dbReference type="ARBA" id="ARBA00022898"/>
    </source>
</evidence>
<dbReference type="InterPro" id="IPR036388">
    <property type="entry name" value="WH-like_DNA-bd_sf"/>
</dbReference>
<keyword evidence="3" id="KW-0805">Transcription regulation</keyword>
<feature type="domain" description="HTH gntR-type" evidence="6">
    <location>
        <begin position="6"/>
        <end position="74"/>
    </location>
</feature>
<dbReference type="OrthoDB" id="4336542at2"/>
<dbReference type="Gene3D" id="3.40.640.10">
    <property type="entry name" value="Type I PLP-dependent aspartate aminotransferase-like (Major domain)"/>
    <property type="match status" value="1"/>
</dbReference>
<dbReference type="SUPFAM" id="SSF53383">
    <property type="entry name" value="PLP-dependent transferases"/>
    <property type="match status" value="1"/>
</dbReference>
<evidence type="ECO:0000313" key="8">
    <source>
        <dbReference type="Proteomes" id="UP000093928"/>
    </source>
</evidence>
<dbReference type="InterPro" id="IPR051446">
    <property type="entry name" value="HTH_trans_reg/aminotransferase"/>
</dbReference>
<evidence type="ECO:0000256" key="3">
    <source>
        <dbReference type="ARBA" id="ARBA00023015"/>
    </source>
</evidence>
<sequence>MTPISGSTASAIADSVRDLVSRGELAPGDALPPIRTLAGQLRVNRNTVAAAYRQLVSAGMAQAGGRRGTAIADIPHLDSERRPAANLIDLASGNPDPRLLPDLLQAIGRTRYQTTLYGAPAIDAGLMTVARRLFAADLGEAEDNREIVVTHGAVDAVERVLNSCLARGDAVAMEDPCFLVSIGTVRLNGYRRIPVPVDKQGMTVPGLQDAIANRGARAVIITPRSHNPTGVSIDAHRATKLRSVLAKYPEVLVVEDDYFSLLSSAPYCRVTPASTYNWALVRSVAKFLGPDIRLALVATNPQTAQILGARLRAGKTWVSHLLQAATATLLTDRATAAQLSRARKAYATRSQLLTKALADKGIAPLGNPDGLNLWIDLPDAESVATTMTRLTDAGWAVQPGDIFAVDPFQPRHGIRVTSATIAKSAASEFAADLAKILDPNTFRY</sequence>
<keyword evidence="4" id="KW-0238">DNA-binding</keyword>
<comment type="similarity">
    <text evidence="1">In the C-terminal section; belongs to the class-I pyridoxal-phosphate-dependent aminotransferase family.</text>
</comment>
<dbReference type="InterPro" id="IPR004839">
    <property type="entry name" value="Aminotransferase_I/II_large"/>
</dbReference>
<gene>
    <name evidence="7" type="ORF">A5634_09925</name>
</gene>
<dbReference type="PROSITE" id="PS50949">
    <property type="entry name" value="HTH_GNTR"/>
    <property type="match status" value="1"/>
</dbReference>
<dbReference type="Pfam" id="PF00155">
    <property type="entry name" value="Aminotran_1_2"/>
    <property type="match status" value="1"/>
</dbReference>
<dbReference type="GO" id="GO:0003700">
    <property type="term" value="F:DNA-binding transcription factor activity"/>
    <property type="evidence" value="ECO:0007669"/>
    <property type="project" value="InterPro"/>
</dbReference>
<dbReference type="PANTHER" id="PTHR46577">
    <property type="entry name" value="HTH-TYPE TRANSCRIPTIONAL REGULATORY PROTEIN GABR"/>
    <property type="match status" value="1"/>
</dbReference>